<organism evidence="2 3">
    <name type="scientific">Elizabethkingia miricola</name>
    <name type="common">Chryseobacterium miricola</name>
    <dbReference type="NCBI Taxonomy" id="172045"/>
    <lineage>
        <taxon>Bacteria</taxon>
        <taxon>Pseudomonadati</taxon>
        <taxon>Bacteroidota</taxon>
        <taxon>Flavobacteriia</taxon>
        <taxon>Flavobacteriales</taxon>
        <taxon>Weeksellaceae</taxon>
        <taxon>Elizabethkingia</taxon>
    </lineage>
</organism>
<protein>
    <recommendedName>
        <fullName evidence="4">Fibrobacter succinogenes major paralogous domain-containing protein</fullName>
    </recommendedName>
</protein>
<evidence type="ECO:0008006" key="4">
    <source>
        <dbReference type="Google" id="ProtNLM"/>
    </source>
</evidence>
<dbReference type="RefSeq" id="WP_059345064.1">
    <property type="nucleotide sequence ID" value="NZ_CP140570.1"/>
</dbReference>
<name>A0ABD4DIW1_ELIMR</name>
<dbReference type="Proteomes" id="UP000064412">
    <property type="component" value="Unassembled WGS sequence"/>
</dbReference>
<reference evidence="2 3" key="1">
    <citation type="submission" date="2015-11" db="EMBL/GenBank/DDBJ databases">
        <authorList>
            <person name="Nicholson A.C."/>
            <person name="Humrighouse B.W."/>
            <person name="Graziano J."/>
            <person name="Lasker B."/>
            <person name="Whitney A.M."/>
            <person name="Mcquiston J.R."/>
        </authorList>
    </citation>
    <scope>NUCLEOTIDE SEQUENCE [LARGE SCALE GENOMIC DNA]</scope>
    <source>
        <strain evidence="2 3">G4071</strain>
    </source>
</reference>
<keyword evidence="1" id="KW-0732">Signal</keyword>
<evidence type="ECO:0000313" key="3">
    <source>
        <dbReference type="Proteomes" id="UP000064412"/>
    </source>
</evidence>
<accession>A0ABD4DIW1</accession>
<gene>
    <name evidence="2" type="ORF">ATB95_11655</name>
</gene>
<comment type="caution">
    <text evidence="2">The sequence shown here is derived from an EMBL/GenBank/DDBJ whole genome shotgun (WGS) entry which is preliminary data.</text>
</comment>
<feature type="chain" id="PRO_5044771830" description="Fibrobacter succinogenes major paralogous domain-containing protein" evidence="1">
    <location>
        <begin position="25"/>
        <end position="559"/>
    </location>
</feature>
<feature type="signal peptide" evidence="1">
    <location>
        <begin position="1"/>
        <end position="24"/>
    </location>
</feature>
<dbReference type="EMBL" id="LNOI01000004">
    <property type="protein sequence ID" value="KUY17033.1"/>
    <property type="molecule type" value="Genomic_DNA"/>
</dbReference>
<evidence type="ECO:0000256" key="1">
    <source>
        <dbReference type="SAM" id="SignalP"/>
    </source>
</evidence>
<sequence length="559" mass="60502">MKYFNKATLVFLILFFLINSCRSAGSDNTENITDPPFNAGNASVFFNLTGTEFSESDGNNLQASTGKQLRNPQAAETYYTLINPSTLLAAEVSEESSIPLKTTAGINPVAADPGGALANGKKFRAIAYQASDGSYVGYKDFIVDTPSTSGGLKLTVGTPYNIVVYSYGTNSLPGFVSSESQSFTSATHNYNSITDGFLYWKTQTSFTPNMGDNTLKNIILTHRIAGVTVKVNSGTINNTSYIDNITSATLKNHNRTTIFNIRFGNVVGSRGNPQAVPVIFNPNIQNSATEWISDQLFVNADSGGNKTISFQGDVKIGADTKTIKAENAFIIKPGFRTIYKINLKEVTCGAKINNVFREFACYNQGATKNGKPFIPAKEIHGSKYQWDGTELIQSADWGGNLVLTETPFKTSVTSTAAAMKLPCDEGYRVPTSAEWESLINENTLQGIGTPNNNSIYVFDVGMQILEKGVDNPKVTLMLPHAGYRTIEDYTAVGGGTVKHSQINKRGTTGSYWSSSSNNNYTHINGLYLNYNPSGKPPSFGNISGNLKSNVGTNLRCIKN</sequence>
<dbReference type="AlphaFoldDB" id="A0ABD4DIW1"/>
<proteinExistence type="predicted"/>
<evidence type="ECO:0000313" key="2">
    <source>
        <dbReference type="EMBL" id="KUY17033.1"/>
    </source>
</evidence>